<gene>
    <name evidence="3" type="ORF">PTQ27_04185</name>
</gene>
<dbReference type="Pfam" id="PF02321">
    <property type="entry name" value="OEP"/>
    <property type="match status" value="2"/>
</dbReference>
<keyword evidence="4" id="KW-1185">Reference proteome</keyword>
<dbReference type="EMBL" id="JAQSJE010000003">
    <property type="protein sequence ID" value="MDD0823674.1"/>
    <property type="molecule type" value="Genomic_DNA"/>
</dbReference>
<dbReference type="SUPFAM" id="SSF56954">
    <property type="entry name" value="Outer membrane efflux proteins (OEP)"/>
    <property type="match status" value="1"/>
</dbReference>
<dbReference type="InterPro" id="IPR010131">
    <property type="entry name" value="MdtP/NodT-like"/>
</dbReference>
<evidence type="ECO:0000313" key="3">
    <source>
        <dbReference type="EMBL" id="MDD0823674.1"/>
    </source>
</evidence>
<keyword evidence="2" id="KW-0449">Lipoprotein</keyword>
<dbReference type="Gene3D" id="1.20.1600.10">
    <property type="entry name" value="Outer membrane efflux proteins (OEP)"/>
    <property type="match status" value="1"/>
</dbReference>
<accession>A0ABT5MQB2</accession>
<comment type="similarity">
    <text evidence="1 2">Belongs to the outer membrane factor (OMF) (TC 1.B.17) family.</text>
</comment>
<comment type="caution">
    <text evidence="3">The sequence shown here is derived from an EMBL/GenBank/DDBJ whole genome shotgun (WGS) entry which is preliminary data.</text>
</comment>
<evidence type="ECO:0000313" key="4">
    <source>
        <dbReference type="Proteomes" id="UP001221909"/>
    </source>
</evidence>
<protein>
    <submittedName>
        <fullName evidence="3">TolC family protein</fullName>
    </submittedName>
</protein>
<evidence type="ECO:0000256" key="1">
    <source>
        <dbReference type="ARBA" id="ARBA00007613"/>
    </source>
</evidence>
<keyword evidence="2" id="KW-0812">Transmembrane</keyword>
<proteinExistence type="inferred from homology"/>
<name>A0ABT5MQB2_9PAST</name>
<dbReference type="NCBIfam" id="TIGR01845">
    <property type="entry name" value="outer_NodT"/>
    <property type="match status" value="1"/>
</dbReference>
<sequence>MKIYKLSTLAIFTAFLTACNTITVDTQSMIEIPLEFDQAKAAQGSSEIQQWWKNWNDPQLTMLIKQGLENNLDIKLAKARLAEALANSYYTEADKGINIGASGSIGGMITDIDSGVINPKRSESGNAYGGISASWEPDFFGKKRSDADAAQAAALAQQEQVYAAQLLVSSQIAENYFRIYATEQQQVLLQQNILTLQELQRYVQGRFNAGQATGYEVNEITTQITALKAKQSTLKSQADEFQRNIATLLGVVPQGFKIVKNGNPLAKIPASPSGQMPSSVIERRPDLRANMRQVEARVAKLASAKADLYPRFDINFIGQGGYIKLNNDLSHISGLANLVSVGVQLPIFTNGRIQANIDAEDARLKAAVIEYDKNLLNALSEVDTAYQYQFSLAKQNSLLQTSLRQAQKQAKDAQALFKYGEKTLDVAIRARLNALNYQEQLIQSQLSQAVSLLGLYKALGGGWM</sequence>
<keyword evidence="2" id="KW-0472">Membrane</keyword>
<dbReference type="PROSITE" id="PS51257">
    <property type="entry name" value="PROKAR_LIPOPROTEIN"/>
    <property type="match status" value="1"/>
</dbReference>
<dbReference type="RefSeq" id="WP_273747937.1">
    <property type="nucleotide sequence ID" value="NZ_JAQSJE010000003.1"/>
</dbReference>
<dbReference type="PANTHER" id="PTHR30203">
    <property type="entry name" value="OUTER MEMBRANE CATION EFFLUX PROTEIN"/>
    <property type="match status" value="1"/>
</dbReference>
<feature type="signal peptide" evidence="2">
    <location>
        <begin position="1"/>
        <end position="20"/>
    </location>
</feature>
<feature type="chain" id="PRO_5044954429" evidence="2">
    <location>
        <begin position="21"/>
        <end position="464"/>
    </location>
</feature>
<keyword evidence="2" id="KW-0732">Signal</keyword>
<organism evidence="3 4">
    <name type="scientific">Mannheimia cairinae</name>
    <dbReference type="NCBI Taxonomy" id="3025936"/>
    <lineage>
        <taxon>Bacteria</taxon>
        <taxon>Pseudomonadati</taxon>
        <taxon>Pseudomonadota</taxon>
        <taxon>Gammaproteobacteria</taxon>
        <taxon>Pasteurellales</taxon>
        <taxon>Pasteurellaceae</taxon>
        <taxon>Mannheimia</taxon>
    </lineage>
</organism>
<dbReference type="Proteomes" id="UP001221909">
    <property type="component" value="Unassembled WGS sequence"/>
</dbReference>
<evidence type="ECO:0000256" key="2">
    <source>
        <dbReference type="RuleBase" id="RU362097"/>
    </source>
</evidence>
<reference evidence="3 4" key="1">
    <citation type="submission" date="2023-02" db="EMBL/GenBank/DDBJ databases">
        <title>Mannheimia cairiniae sp. nov., a novel species of Mannheimia obtained from moscovy ducks (Cairina moschata) and reclassification of Mannheimia ovis as heterotypic synonym of Mannheimia pernigra.</title>
        <authorList>
            <person name="Christensen H."/>
        </authorList>
    </citation>
    <scope>NUCLEOTIDE SEQUENCE [LARGE SCALE GENOMIC DNA]</scope>
    <source>
        <strain evidence="3 4">AT1</strain>
    </source>
</reference>
<dbReference type="Gene3D" id="2.20.200.10">
    <property type="entry name" value="Outer membrane efflux proteins (OEP)"/>
    <property type="match status" value="1"/>
</dbReference>
<dbReference type="InterPro" id="IPR003423">
    <property type="entry name" value="OMP_efflux"/>
</dbReference>